<comment type="caution">
    <text evidence="1">The sequence shown here is derived from an EMBL/GenBank/DDBJ whole genome shotgun (WGS) entry which is preliminary data.</text>
</comment>
<dbReference type="SUPFAM" id="SSF56784">
    <property type="entry name" value="HAD-like"/>
    <property type="match status" value="1"/>
</dbReference>
<dbReference type="GO" id="GO:0016787">
    <property type="term" value="F:hydrolase activity"/>
    <property type="evidence" value="ECO:0007669"/>
    <property type="project" value="UniProtKB-KW"/>
</dbReference>
<reference evidence="1 2" key="1">
    <citation type="submission" date="2024-09" db="EMBL/GenBank/DDBJ databases">
        <authorList>
            <person name="Sun Q."/>
            <person name="Mori K."/>
        </authorList>
    </citation>
    <scope>NUCLEOTIDE SEQUENCE [LARGE SCALE GENOMIC DNA]</scope>
    <source>
        <strain evidence="1 2">KCTC 23076</strain>
    </source>
</reference>
<protein>
    <submittedName>
        <fullName evidence="1">HAD family hydrolase</fullName>
        <ecNumber evidence="1">3.1.3.-</ecNumber>
    </submittedName>
</protein>
<sequence length="237" mass="24760">MPSGVLVLDFDGTVCLGDAPVYEYAAAVVRRLPEAERPAGEERLHSALAGFFTGVRNPDLAEAPDGYYAVAALAAELGVSDADRNAAYLESRTAVHAGEVPIFAPPGLRDVLDEARRHARVVLVTNAPERGVESLLGILGLGEVFDTVRGDAGKPAGMGPILDALLEDAALRATPDRLLSVGDIWANDLAPAAERGCSTALIDRYGLGDGEPTHVAAAIVELYPAILNWARRGGAAD</sequence>
<organism evidence="1 2">
    <name type="scientific">Lysobacter korlensis</name>
    <dbReference type="NCBI Taxonomy" id="553636"/>
    <lineage>
        <taxon>Bacteria</taxon>
        <taxon>Pseudomonadati</taxon>
        <taxon>Pseudomonadota</taxon>
        <taxon>Gammaproteobacteria</taxon>
        <taxon>Lysobacterales</taxon>
        <taxon>Lysobacteraceae</taxon>
        <taxon>Lysobacter</taxon>
    </lineage>
</organism>
<dbReference type="InterPro" id="IPR023214">
    <property type="entry name" value="HAD_sf"/>
</dbReference>
<name>A0ABV6RM08_9GAMM</name>
<dbReference type="Proteomes" id="UP001589896">
    <property type="component" value="Unassembled WGS sequence"/>
</dbReference>
<dbReference type="Gene3D" id="3.40.50.1000">
    <property type="entry name" value="HAD superfamily/HAD-like"/>
    <property type="match status" value="1"/>
</dbReference>
<evidence type="ECO:0000313" key="2">
    <source>
        <dbReference type="Proteomes" id="UP001589896"/>
    </source>
</evidence>
<dbReference type="InterPro" id="IPR036412">
    <property type="entry name" value="HAD-like_sf"/>
</dbReference>
<proteinExistence type="predicted"/>
<keyword evidence="2" id="KW-1185">Reference proteome</keyword>
<accession>A0ABV6RM08</accession>
<evidence type="ECO:0000313" key="1">
    <source>
        <dbReference type="EMBL" id="MFC0678020.1"/>
    </source>
</evidence>
<dbReference type="EMBL" id="JBHLTG010000002">
    <property type="protein sequence ID" value="MFC0678020.1"/>
    <property type="molecule type" value="Genomic_DNA"/>
</dbReference>
<dbReference type="EC" id="3.1.3.-" evidence="1"/>
<gene>
    <name evidence="1" type="ORF">ACFFGH_09215</name>
</gene>
<dbReference type="Pfam" id="PF12710">
    <property type="entry name" value="HAD"/>
    <property type="match status" value="1"/>
</dbReference>
<keyword evidence="1" id="KW-0378">Hydrolase</keyword>
<dbReference type="RefSeq" id="WP_386667505.1">
    <property type="nucleotide sequence ID" value="NZ_JBHLTG010000002.1"/>
</dbReference>